<organism evidence="1 2">
    <name type="scientific">Ilyodon furcidens</name>
    <name type="common">goldbreast splitfin</name>
    <dbReference type="NCBI Taxonomy" id="33524"/>
    <lineage>
        <taxon>Eukaryota</taxon>
        <taxon>Metazoa</taxon>
        <taxon>Chordata</taxon>
        <taxon>Craniata</taxon>
        <taxon>Vertebrata</taxon>
        <taxon>Euteleostomi</taxon>
        <taxon>Actinopterygii</taxon>
        <taxon>Neopterygii</taxon>
        <taxon>Teleostei</taxon>
        <taxon>Neoteleostei</taxon>
        <taxon>Acanthomorphata</taxon>
        <taxon>Ovalentaria</taxon>
        <taxon>Atherinomorphae</taxon>
        <taxon>Cyprinodontiformes</taxon>
        <taxon>Goodeidae</taxon>
        <taxon>Ilyodon</taxon>
    </lineage>
</organism>
<proteinExistence type="predicted"/>
<dbReference type="Proteomes" id="UP001482620">
    <property type="component" value="Unassembled WGS sequence"/>
</dbReference>
<dbReference type="EMBL" id="JAHRIQ010081653">
    <property type="protein sequence ID" value="MEQ2247331.1"/>
    <property type="molecule type" value="Genomic_DNA"/>
</dbReference>
<keyword evidence="2" id="KW-1185">Reference proteome</keyword>
<gene>
    <name evidence="1" type="ORF">ILYODFUR_008318</name>
</gene>
<comment type="caution">
    <text evidence="1">The sequence shown here is derived from an EMBL/GenBank/DDBJ whole genome shotgun (WGS) entry which is preliminary data.</text>
</comment>
<evidence type="ECO:0000313" key="1">
    <source>
        <dbReference type="EMBL" id="MEQ2247331.1"/>
    </source>
</evidence>
<sequence length="73" mass="8096">MQDVTKRRAEGILCVCCEYSGHPQEDHSCASDERHLNVTALCCVSQNRYTHVTPQSAHNKRSSIGATGCYCTH</sequence>
<protein>
    <submittedName>
        <fullName evidence="1">Uncharacterized protein</fullName>
    </submittedName>
</protein>
<reference evidence="1 2" key="1">
    <citation type="submission" date="2021-06" db="EMBL/GenBank/DDBJ databases">
        <authorList>
            <person name="Palmer J.M."/>
        </authorList>
    </citation>
    <scope>NUCLEOTIDE SEQUENCE [LARGE SCALE GENOMIC DNA]</scope>
    <source>
        <strain evidence="2">if_2019</strain>
        <tissue evidence="1">Muscle</tissue>
    </source>
</reference>
<name>A0ABV0URD7_9TELE</name>
<evidence type="ECO:0000313" key="2">
    <source>
        <dbReference type="Proteomes" id="UP001482620"/>
    </source>
</evidence>
<accession>A0ABV0URD7</accession>